<dbReference type="RefSeq" id="WP_377915996.1">
    <property type="nucleotide sequence ID" value="NZ_JBHSKS010000010.1"/>
</dbReference>
<evidence type="ECO:0000313" key="2">
    <source>
        <dbReference type="EMBL" id="MFC5192715.1"/>
    </source>
</evidence>
<evidence type="ECO:0000256" key="1">
    <source>
        <dbReference type="SAM" id="MobiDB-lite"/>
    </source>
</evidence>
<dbReference type="EMBL" id="JBHSKS010000010">
    <property type="protein sequence ID" value="MFC5192715.1"/>
    <property type="molecule type" value="Genomic_DNA"/>
</dbReference>
<evidence type="ECO:0000313" key="3">
    <source>
        <dbReference type="Proteomes" id="UP001596163"/>
    </source>
</evidence>
<protein>
    <recommendedName>
        <fullName evidence="4">Lipoprotein</fullName>
    </recommendedName>
</protein>
<feature type="compositionally biased region" description="Basic and acidic residues" evidence="1">
    <location>
        <begin position="30"/>
        <end position="44"/>
    </location>
</feature>
<proteinExistence type="predicted"/>
<keyword evidence="3" id="KW-1185">Reference proteome</keyword>
<dbReference type="PROSITE" id="PS51257">
    <property type="entry name" value="PROKAR_LIPOPROTEIN"/>
    <property type="match status" value="1"/>
</dbReference>
<accession>A0ABW0C054</accession>
<dbReference type="Proteomes" id="UP001596163">
    <property type="component" value="Unassembled WGS sequence"/>
</dbReference>
<feature type="region of interest" description="Disordered" evidence="1">
    <location>
        <begin position="21"/>
        <end position="50"/>
    </location>
</feature>
<gene>
    <name evidence="2" type="ORF">ACFPIK_13135</name>
</gene>
<organism evidence="2 3">
    <name type="scientific">Algoriphagus aquatilis</name>
    <dbReference type="NCBI Taxonomy" id="490186"/>
    <lineage>
        <taxon>Bacteria</taxon>
        <taxon>Pseudomonadati</taxon>
        <taxon>Bacteroidota</taxon>
        <taxon>Cytophagia</taxon>
        <taxon>Cytophagales</taxon>
        <taxon>Cyclobacteriaceae</taxon>
        <taxon>Algoriphagus</taxon>
    </lineage>
</organism>
<reference evidence="3" key="1">
    <citation type="journal article" date="2019" name="Int. J. Syst. Evol. Microbiol.">
        <title>The Global Catalogue of Microorganisms (GCM) 10K type strain sequencing project: providing services to taxonomists for standard genome sequencing and annotation.</title>
        <authorList>
            <consortium name="The Broad Institute Genomics Platform"/>
            <consortium name="The Broad Institute Genome Sequencing Center for Infectious Disease"/>
            <person name="Wu L."/>
            <person name="Ma J."/>
        </authorList>
    </citation>
    <scope>NUCLEOTIDE SEQUENCE [LARGE SCALE GENOMIC DNA]</scope>
    <source>
        <strain evidence="3">CGMCC 1.7030</strain>
    </source>
</reference>
<evidence type="ECO:0008006" key="4">
    <source>
        <dbReference type="Google" id="ProtNLM"/>
    </source>
</evidence>
<name>A0ABW0C054_9BACT</name>
<sequence>MKYLIYVLNFLILTSCDQSNSNKESQQEISSEKDRVDIKDKEEPEQNLNETTEYANQGLSSEFKKVTTFNLTDTLIADLNGDGKLDQAVFNRKNETSGIVITHGETSEKIKIGFGELFAHLTDFNWVDYWGLVYDSETYEIVIEDDEIIGGREVKLDNPAIVVRKEEVGGGLITFKEGRYIWIHQAH</sequence>
<comment type="caution">
    <text evidence="2">The sequence shown here is derived from an EMBL/GenBank/DDBJ whole genome shotgun (WGS) entry which is preliminary data.</text>
</comment>